<dbReference type="GO" id="GO:0005634">
    <property type="term" value="C:nucleus"/>
    <property type="evidence" value="ECO:0007669"/>
    <property type="project" value="TreeGrafter"/>
</dbReference>
<dbReference type="AlphaFoldDB" id="A0AAV0WKQ3"/>
<sequence length="259" mass="29842">MADRSITSILIAQKLEISEQQWLKIEILVILLKPSQVITSLLCGEKHSPTSMVRPLLKKLLDNHLKPQDNDDQSINYFKQTIISDIKERFNLEWDSESRVSIRQIASFLDPRYKNLDHESIIARESIRSSVINLLNNTETDAHNVNTRREPSLQKSALEFLYGDDVTEVNDLTTEFQNYLAEPQLKFDLNPFDWWKSREDKYPGIGILAKKYLSISATSVSSERCFSIAGNVVNSKRTSLLTKNVNLLIFLYQNRNLIP</sequence>
<protein>
    <recommendedName>
        <fullName evidence="1">HAT C-terminal dimerisation domain-containing protein</fullName>
    </recommendedName>
</protein>
<evidence type="ECO:0000313" key="2">
    <source>
        <dbReference type="EMBL" id="CAI6356525.1"/>
    </source>
</evidence>
<dbReference type="GO" id="GO:0006357">
    <property type="term" value="P:regulation of transcription by RNA polymerase II"/>
    <property type="evidence" value="ECO:0007669"/>
    <property type="project" value="TreeGrafter"/>
</dbReference>
<feature type="domain" description="HAT C-terminal dimerisation" evidence="1">
    <location>
        <begin position="175"/>
        <end position="254"/>
    </location>
</feature>
<dbReference type="InterPro" id="IPR052717">
    <property type="entry name" value="Vacuolar_transposase_reg"/>
</dbReference>
<dbReference type="Pfam" id="PF05699">
    <property type="entry name" value="Dimer_Tnp_hAT"/>
    <property type="match status" value="1"/>
</dbReference>
<dbReference type="InterPro" id="IPR008906">
    <property type="entry name" value="HATC_C_dom"/>
</dbReference>
<name>A0AAV0WKQ3_9HEMI</name>
<dbReference type="PANTHER" id="PTHR46169:SF29">
    <property type="entry name" value="DNA REPLICATION-RELATED ELEMENT FACTOR, ISOFORM A"/>
    <property type="match status" value="1"/>
</dbReference>
<dbReference type="InterPro" id="IPR012337">
    <property type="entry name" value="RNaseH-like_sf"/>
</dbReference>
<dbReference type="Proteomes" id="UP001160148">
    <property type="component" value="Unassembled WGS sequence"/>
</dbReference>
<dbReference type="EMBL" id="CARXXK010000002">
    <property type="protein sequence ID" value="CAI6356525.1"/>
    <property type="molecule type" value="Genomic_DNA"/>
</dbReference>
<keyword evidence="3" id="KW-1185">Reference proteome</keyword>
<reference evidence="2 3" key="1">
    <citation type="submission" date="2023-01" db="EMBL/GenBank/DDBJ databases">
        <authorList>
            <person name="Whitehead M."/>
        </authorList>
    </citation>
    <scope>NUCLEOTIDE SEQUENCE [LARGE SCALE GENOMIC DNA]</scope>
</reference>
<evidence type="ECO:0000313" key="3">
    <source>
        <dbReference type="Proteomes" id="UP001160148"/>
    </source>
</evidence>
<dbReference type="PANTHER" id="PTHR46169">
    <property type="entry name" value="DNA REPLICATION-RELATED ELEMENT FACTOR, ISOFORM A"/>
    <property type="match status" value="1"/>
</dbReference>
<gene>
    <name evidence="2" type="ORF">MEUPH1_LOCUS12250</name>
</gene>
<evidence type="ECO:0000259" key="1">
    <source>
        <dbReference type="Pfam" id="PF05699"/>
    </source>
</evidence>
<comment type="caution">
    <text evidence="2">The sequence shown here is derived from an EMBL/GenBank/DDBJ whole genome shotgun (WGS) entry which is preliminary data.</text>
</comment>
<accession>A0AAV0WKQ3</accession>
<dbReference type="SUPFAM" id="SSF53098">
    <property type="entry name" value="Ribonuclease H-like"/>
    <property type="match status" value="1"/>
</dbReference>
<organism evidence="2 3">
    <name type="scientific">Macrosiphum euphorbiae</name>
    <name type="common">potato aphid</name>
    <dbReference type="NCBI Taxonomy" id="13131"/>
    <lineage>
        <taxon>Eukaryota</taxon>
        <taxon>Metazoa</taxon>
        <taxon>Ecdysozoa</taxon>
        <taxon>Arthropoda</taxon>
        <taxon>Hexapoda</taxon>
        <taxon>Insecta</taxon>
        <taxon>Pterygota</taxon>
        <taxon>Neoptera</taxon>
        <taxon>Paraneoptera</taxon>
        <taxon>Hemiptera</taxon>
        <taxon>Sternorrhyncha</taxon>
        <taxon>Aphidomorpha</taxon>
        <taxon>Aphidoidea</taxon>
        <taxon>Aphididae</taxon>
        <taxon>Macrosiphini</taxon>
        <taxon>Macrosiphum</taxon>
    </lineage>
</organism>
<dbReference type="GO" id="GO:0046983">
    <property type="term" value="F:protein dimerization activity"/>
    <property type="evidence" value="ECO:0007669"/>
    <property type="project" value="InterPro"/>
</dbReference>
<proteinExistence type="predicted"/>